<organism evidence="2 3">
    <name type="scientific">Carnegiea gigantea</name>
    <dbReference type="NCBI Taxonomy" id="171969"/>
    <lineage>
        <taxon>Eukaryota</taxon>
        <taxon>Viridiplantae</taxon>
        <taxon>Streptophyta</taxon>
        <taxon>Embryophyta</taxon>
        <taxon>Tracheophyta</taxon>
        <taxon>Spermatophyta</taxon>
        <taxon>Magnoliopsida</taxon>
        <taxon>eudicotyledons</taxon>
        <taxon>Gunneridae</taxon>
        <taxon>Pentapetalae</taxon>
        <taxon>Caryophyllales</taxon>
        <taxon>Cactineae</taxon>
        <taxon>Cactaceae</taxon>
        <taxon>Cactoideae</taxon>
        <taxon>Echinocereeae</taxon>
        <taxon>Carnegiea</taxon>
    </lineage>
</organism>
<feature type="region of interest" description="Disordered" evidence="1">
    <location>
        <begin position="188"/>
        <end position="217"/>
    </location>
</feature>
<reference evidence="2" key="1">
    <citation type="submission" date="2022-04" db="EMBL/GenBank/DDBJ databases">
        <title>Carnegiea gigantea Genome sequencing and assembly v2.</title>
        <authorList>
            <person name="Copetti D."/>
            <person name="Sanderson M.J."/>
            <person name="Burquez A."/>
            <person name="Wojciechowski M.F."/>
        </authorList>
    </citation>
    <scope>NUCLEOTIDE SEQUENCE</scope>
    <source>
        <strain evidence="2">SGP5-SGP5p</strain>
        <tissue evidence="2">Aerial part</tissue>
    </source>
</reference>
<dbReference type="EMBL" id="JAKOGI010000026">
    <property type="protein sequence ID" value="KAJ8448934.1"/>
    <property type="molecule type" value="Genomic_DNA"/>
</dbReference>
<evidence type="ECO:0008006" key="4">
    <source>
        <dbReference type="Google" id="ProtNLM"/>
    </source>
</evidence>
<protein>
    <recommendedName>
        <fullName evidence="4">Myb/SANT-like domain-containing protein</fullName>
    </recommendedName>
</protein>
<evidence type="ECO:0000313" key="2">
    <source>
        <dbReference type="EMBL" id="KAJ8448934.1"/>
    </source>
</evidence>
<name>A0A9Q1QP28_9CARY</name>
<evidence type="ECO:0000313" key="3">
    <source>
        <dbReference type="Proteomes" id="UP001153076"/>
    </source>
</evidence>
<dbReference type="Proteomes" id="UP001153076">
    <property type="component" value="Unassembled WGS sequence"/>
</dbReference>
<sequence length="217" mass="24047">MLKNEGINKESIQIKNRCNDLRKKLRAWEFLIGKTGVGVDYKSGTVVVSDSTWQDFLQRYGGKYKSFRKKVPANLEKMKSAFYEKQATGGMSFAPGMVASPSNQTQQSTGKALDMDEHIGDSDEVNEDGSDAHMECLRLEESQSPPKSVHGSCKRKSEGGTSSAANGKSFLTDEEVHQALAIIRMREEAKQQPSLTKQVQARLKQHPQISAMGSDFI</sequence>
<proteinExistence type="predicted"/>
<dbReference type="InterPro" id="IPR045026">
    <property type="entry name" value="LIMYB"/>
</dbReference>
<comment type="caution">
    <text evidence="2">The sequence shown here is derived from an EMBL/GenBank/DDBJ whole genome shotgun (WGS) entry which is preliminary data.</text>
</comment>
<feature type="region of interest" description="Disordered" evidence="1">
    <location>
        <begin position="140"/>
        <end position="170"/>
    </location>
</feature>
<dbReference type="PANTHER" id="PTHR47584">
    <property type="match status" value="1"/>
</dbReference>
<keyword evidence="3" id="KW-1185">Reference proteome</keyword>
<dbReference type="AlphaFoldDB" id="A0A9Q1QP28"/>
<gene>
    <name evidence="2" type="ORF">Cgig2_030790</name>
</gene>
<dbReference type="PANTHER" id="PTHR47584:SF14">
    <property type="entry name" value="L10-INTERACTING MYB DOMAIN-CONTAINING PROTEIN-LIKE"/>
    <property type="match status" value="1"/>
</dbReference>
<evidence type="ECO:0000256" key="1">
    <source>
        <dbReference type="SAM" id="MobiDB-lite"/>
    </source>
</evidence>
<accession>A0A9Q1QP28</accession>
<dbReference type="OrthoDB" id="1822085at2759"/>